<evidence type="ECO:0000256" key="9">
    <source>
        <dbReference type="ARBA" id="ARBA00022840"/>
    </source>
</evidence>
<dbReference type="InterPro" id="IPR013815">
    <property type="entry name" value="ATP_grasp_subdomain_1"/>
</dbReference>
<dbReference type="Gene3D" id="3.20.20.60">
    <property type="entry name" value="Phosphoenolpyruvate-binding domains"/>
    <property type="match status" value="1"/>
</dbReference>
<dbReference type="Gene3D" id="3.30.470.20">
    <property type="entry name" value="ATP-grasp fold, B domain"/>
    <property type="match status" value="1"/>
</dbReference>
<feature type="binding site" evidence="13">
    <location>
        <position position="615"/>
    </location>
    <ligand>
        <name>substrate</name>
    </ligand>
</feature>
<evidence type="ECO:0000256" key="10">
    <source>
        <dbReference type="ARBA" id="ARBA00022842"/>
    </source>
</evidence>
<reference evidence="18 19" key="1">
    <citation type="submission" date="2019-09" db="EMBL/GenBank/DDBJ databases">
        <title>Complete Genome Sequence of Lactobacillus nenjiangensis SH-Y15, isolated from sauerkraut.</title>
        <authorList>
            <person name="Yang H."/>
        </authorList>
    </citation>
    <scope>NUCLEOTIDE SEQUENCE [LARGE SCALE GENOMIC DNA]</scope>
    <source>
        <strain evidence="18 19">SH-Y15</strain>
    </source>
</reference>
<evidence type="ECO:0000313" key="18">
    <source>
        <dbReference type="EMBL" id="QER67944.1"/>
    </source>
</evidence>
<dbReference type="InterPro" id="IPR018274">
    <property type="entry name" value="PEP_util_AS"/>
</dbReference>
<dbReference type="EMBL" id="CP043939">
    <property type="protein sequence ID" value="QER67944.1"/>
    <property type="molecule type" value="Genomic_DNA"/>
</dbReference>
<dbReference type="Gene3D" id="3.30.1490.20">
    <property type="entry name" value="ATP-grasp fold, A domain"/>
    <property type="match status" value="1"/>
</dbReference>
<dbReference type="InterPro" id="IPR023151">
    <property type="entry name" value="PEP_util_CS"/>
</dbReference>
<dbReference type="Gene3D" id="1.10.189.10">
    <property type="entry name" value="Pyruvate Phosphate Dikinase, domain 2"/>
    <property type="match status" value="1"/>
</dbReference>
<feature type="binding site" evidence="13">
    <location>
        <position position="767"/>
    </location>
    <ligand>
        <name>substrate</name>
    </ligand>
</feature>
<dbReference type="InterPro" id="IPR010121">
    <property type="entry name" value="Pyruvate_phosphate_dikinase"/>
</dbReference>
<dbReference type="SUPFAM" id="SSF56059">
    <property type="entry name" value="Glutathione synthetase ATP-binding domain-like"/>
    <property type="match status" value="1"/>
</dbReference>
<dbReference type="Pfam" id="PF01326">
    <property type="entry name" value="PPDK_N"/>
    <property type="match status" value="3"/>
</dbReference>
<feature type="domain" description="Pyruvate phosphate dikinase AMP/ATP-binding" evidence="16">
    <location>
        <begin position="62"/>
        <end position="297"/>
    </location>
</feature>
<gene>
    <name evidence="18" type="ORF">F0161_08865</name>
</gene>
<evidence type="ECO:0000256" key="14">
    <source>
        <dbReference type="PIRSR" id="PIRSR000853-3"/>
    </source>
</evidence>
<dbReference type="PROSITE" id="PS00370">
    <property type="entry name" value="PEP_ENZYMES_PHOS_SITE"/>
    <property type="match status" value="1"/>
</dbReference>
<dbReference type="NCBIfam" id="NF004531">
    <property type="entry name" value="PRK05878.1"/>
    <property type="match status" value="1"/>
</dbReference>
<feature type="binding site" evidence="13">
    <location>
        <position position="764"/>
    </location>
    <ligand>
        <name>substrate</name>
    </ligand>
</feature>
<feature type="binding site" evidence="13">
    <location>
        <position position="765"/>
    </location>
    <ligand>
        <name>substrate</name>
    </ligand>
</feature>
<evidence type="ECO:0000259" key="17">
    <source>
        <dbReference type="Pfam" id="PF02896"/>
    </source>
</evidence>
<evidence type="ECO:0000256" key="11">
    <source>
        <dbReference type="PIRNR" id="PIRNR000853"/>
    </source>
</evidence>
<dbReference type="NCBIfam" id="TIGR01828">
    <property type="entry name" value="pyru_phos_dikin"/>
    <property type="match status" value="1"/>
</dbReference>
<dbReference type="SUPFAM" id="SSF52009">
    <property type="entry name" value="Phosphohistidine domain"/>
    <property type="match status" value="1"/>
</dbReference>
<evidence type="ECO:0000259" key="15">
    <source>
        <dbReference type="Pfam" id="PF00391"/>
    </source>
</evidence>
<comment type="cofactor">
    <cofactor evidence="1 11 14">
        <name>Mg(2+)</name>
        <dbReference type="ChEBI" id="CHEBI:18420"/>
    </cofactor>
</comment>
<feature type="domain" description="PEP-utilising enzyme C-terminal" evidence="17">
    <location>
        <begin position="515"/>
        <end position="867"/>
    </location>
</feature>
<dbReference type="Gene3D" id="1.20.80.30">
    <property type="match status" value="1"/>
</dbReference>
<evidence type="ECO:0000313" key="19">
    <source>
        <dbReference type="Proteomes" id="UP000325295"/>
    </source>
</evidence>
<feature type="active site" description="Proton donor" evidence="12">
    <location>
        <position position="829"/>
    </location>
</feature>
<organism evidence="18 19">
    <name type="scientific">Paucilactobacillus nenjiangensis</name>
    <dbReference type="NCBI Taxonomy" id="1296540"/>
    <lineage>
        <taxon>Bacteria</taxon>
        <taxon>Bacillati</taxon>
        <taxon>Bacillota</taxon>
        <taxon>Bacilli</taxon>
        <taxon>Lactobacillales</taxon>
        <taxon>Lactobacillaceae</taxon>
        <taxon>Paucilactobacillus</taxon>
    </lineage>
</organism>
<evidence type="ECO:0000256" key="3">
    <source>
        <dbReference type="ARBA" id="ARBA00011994"/>
    </source>
</evidence>
<accession>A0A5P1X4X4</accession>
<feature type="binding site" evidence="13">
    <location>
        <position position="743"/>
    </location>
    <ligand>
        <name>substrate</name>
    </ligand>
</feature>
<comment type="catalytic activity">
    <reaction evidence="11">
        <text>pyruvate + phosphate + ATP = phosphoenolpyruvate + AMP + diphosphate + H(+)</text>
        <dbReference type="Rhea" id="RHEA:10756"/>
        <dbReference type="ChEBI" id="CHEBI:15361"/>
        <dbReference type="ChEBI" id="CHEBI:15378"/>
        <dbReference type="ChEBI" id="CHEBI:30616"/>
        <dbReference type="ChEBI" id="CHEBI:33019"/>
        <dbReference type="ChEBI" id="CHEBI:43474"/>
        <dbReference type="ChEBI" id="CHEBI:58702"/>
        <dbReference type="ChEBI" id="CHEBI:456215"/>
        <dbReference type="EC" id="2.7.9.1"/>
    </reaction>
</comment>
<evidence type="ECO:0000256" key="8">
    <source>
        <dbReference type="ARBA" id="ARBA00022777"/>
    </source>
</evidence>
<feature type="binding site" evidence="14">
    <location>
        <position position="767"/>
    </location>
    <ligand>
        <name>Mg(2+)</name>
        <dbReference type="ChEBI" id="CHEBI:18420"/>
    </ligand>
</feature>
<feature type="domain" description="Pyruvate phosphate dikinase AMP/ATP-binding" evidence="16">
    <location>
        <begin position="17"/>
        <end position="53"/>
    </location>
</feature>
<dbReference type="AlphaFoldDB" id="A0A5P1X4X4"/>
<dbReference type="GO" id="GO:0050242">
    <property type="term" value="F:pyruvate, phosphate dikinase activity"/>
    <property type="evidence" value="ECO:0007669"/>
    <property type="project" value="UniProtKB-UniRule"/>
</dbReference>
<dbReference type="RefSeq" id="WP_150204348.1">
    <property type="nucleotide sequence ID" value="NZ_CP043939.1"/>
</dbReference>
<dbReference type="InterPro" id="IPR015813">
    <property type="entry name" value="Pyrv/PenolPyrv_kinase-like_dom"/>
</dbReference>
<dbReference type="PANTHER" id="PTHR22931">
    <property type="entry name" value="PHOSPHOENOLPYRUVATE DIKINASE-RELATED"/>
    <property type="match status" value="1"/>
</dbReference>
<dbReference type="PIRSF" id="PIRSF000853">
    <property type="entry name" value="PPDK"/>
    <property type="match status" value="1"/>
</dbReference>
<keyword evidence="5 18" id="KW-0808">Transferase</keyword>
<dbReference type="Gene3D" id="3.50.30.10">
    <property type="entry name" value="Phosphohistidine domain"/>
    <property type="match status" value="1"/>
</dbReference>
<feature type="domain" description="Pyruvate phosphate dikinase AMP/ATP-binding" evidence="16">
    <location>
        <begin position="301"/>
        <end position="348"/>
    </location>
</feature>
<dbReference type="GO" id="GO:0016301">
    <property type="term" value="F:kinase activity"/>
    <property type="evidence" value="ECO:0007669"/>
    <property type="project" value="UniProtKB-UniRule"/>
</dbReference>
<comment type="similarity">
    <text evidence="2 11">Belongs to the PEP-utilizing enzyme family.</text>
</comment>
<dbReference type="InterPro" id="IPR008279">
    <property type="entry name" value="PEP-util_enz_mobile_dom"/>
</dbReference>
<keyword evidence="10 14" id="KW-0460">Magnesium</keyword>
<dbReference type="KEGG" id="lnn:F0161_08865"/>
<sequence>MKYIYAFAEDQTLTNTELGGKGANLAEMTRLGLPVPAGFTITTAACRRYLNADQPDGEFLEGELMKALQRLEAKTDRQFGNPDQPLLVSVRSGAPISMPGMMDTILNLGLNDQTVDGLARKTHNPWFAYDCYRRLIQMFGDVVYGIEKSVFEAELTALKREKQVENDTDLSLADLKQLIQRYQALYQSADNAQFPQSVTEQLNLAVEAVFKSWLNSRAKTYRRLHEIDATMGTAVNIQQMVFGNYQGKSGTGVAFTRNPATGEAGLFGEYLLNAQGEDVVAGIRTPDPISTLSDQLPAIYEQFKGLANQLELHYKDMQDMEFTIEDGQLYVLQTRNGKRTPQAAFKIAVDLVTEGLIDRQTAILRLKPAMIEGVLHPVFDPKALEEATMLVSGLPASPGAATGTIYFDAQQAQRANEAGESVILVRQETSPEDIDGMVVSQAIVTSRGGMTSHAAVVARGMGCCCVVGCSQLSVDAERKQANFNGQILKEGSTISVDGHTGRIYQGALKQQTGKQQTALNTILEWCDEIAPIDVWANAETPKEVATAFEFGAKGLGLVRTEHMFFGPERLFKMREMILADELSDRQVALTALKELQLADFKAIFELAQERPCTIRLLDPPLHEFLPHEEADQIALAKDLQISTDEIKRRIAAKVEVNPMLGHRGSRLAVTYPEIYQMQTLAIMESALAVQLKQGHAITPKIMLPLIGTSNEMDLLRQLLVDTIDEFLEEQGQEMDYHIGTMIEVPRACLVADQIAVSADFFSFGTNDLTQMAFGFSRDDIGHFIGVYEEQQIITKDPFQTIDQDGVGALMQIAIERGRRTKPELSIGVCGEVGGDPDSIAFCQSLGVDYVSCSPYRVPSARLAAGQVAVQDVQTVMQ</sequence>
<feature type="binding site" evidence="13">
    <location>
        <position position="559"/>
    </location>
    <ligand>
        <name>substrate</name>
    </ligand>
</feature>
<feature type="binding site" evidence="13">
    <location>
        <position position="766"/>
    </location>
    <ligand>
        <name>substrate</name>
    </ligand>
</feature>
<keyword evidence="8 18" id="KW-0418">Kinase</keyword>
<evidence type="ECO:0000259" key="16">
    <source>
        <dbReference type="Pfam" id="PF01326"/>
    </source>
</evidence>
<dbReference type="Pfam" id="PF02896">
    <property type="entry name" value="PEP-utilizers_C"/>
    <property type="match status" value="1"/>
</dbReference>
<dbReference type="InterPro" id="IPR002192">
    <property type="entry name" value="PPDK_AMP/ATP-bd"/>
</dbReference>
<feature type="domain" description="PEP-utilising enzyme mobile" evidence="15">
    <location>
        <begin position="420"/>
        <end position="501"/>
    </location>
</feature>
<keyword evidence="18" id="KW-0670">Pyruvate</keyword>
<evidence type="ECO:0000256" key="5">
    <source>
        <dbReference type="ARBA" id="ARBA00022679"/>
    </source>
</evidence>
<dbReference type="InterPro" id="IPR036637">
    <property type="entry name" value="Phosphohistidine_dom_sf"/>
</dbReference>
<dbReference type="EC" id="2.7.9.1" evidence="3 11"/>
<feature type="active site" description="Tele-phosphohistidine intermediate" evidence="12">
    <location>
        <position position="453"/>
    </location>
</feature>
<evidence type="ECO:0000256" key="6">
    <source>
        <dbReference type="ARBA" id="ARBA00022723"/>
    </source>
</evidence>
<keyword evidence="6 14" id="KW-0479">Metal-binding</keyword>
<evidence type="ECO:0000256" key="7">
    <source>
        <dbReference type="ARBA" id="ARBA00022741"/>
    </source>
</evidence>
<dbReference type="Proteomes" id="UP000325295">
    <property type="component" value="Chromosome"/>
</dbReference>
<protein>
    <recommendedName>
        <fullName evidence="4 11">Pyruvate, phosphate dikinase</fullName>
        <ecNumber evidence="3 11">2.7.9.1</ecNumber>
    </recommendedName>
</protein>
<evidence type="ECO:0000256" key="4">
    <source>
        <dbReference type="ARBA" id="ARBA00020138"/>
    </source>
</evidence>
<evidence type="ECO:0000256" key="1">
    <source>
        <dbReference type="ARBA" id="ARBA00001946"/>
    </source>
</evidence>
<dbReference type="SUPFAM" id="SSF51621">
    <property type="entry name" value="Phosphoenolpyruvate/pyruvate domain"/>
    <property type="match status" value="1"/>
</dbReference>
<dbReference type="OrthoDB" id="9765468at2"/>
<dbReference type="InterPro" id="IPR040442">
    <property type="entry name" value="Pyrv_kinase-like_dom_sf"/>
</dbReference>
<keyword evidence="7" id="KW-0547">Nucleotide-binding</keyword>
<dbReference type="PROSITE" id="PS00742">
    <property type="entry name" value="PEP_ENZYMES_2"/>
    <property type="match status" value="1"/>
</dbReference>
<keyword evidence="9" id="KW-0067">ATP-binding</keyword>
<evidence type="ECO:0000256" key="13">
    <source>
        <dbReference type="PIRSR" id="PIRSR000853-2"/>
    </source>
</evidence>
<evidence type="ECO:0000256" key="12">
    <source>
        <dbReference type="PIRSR" id="PIRSR000853-1"/>
    </source>
</evidence>
<evidence type="ECO:0000256" key="2">
    <source>
        <dbReference type="ARBA" id="ARBA00007837"/>
    </source>
</evidence>
<proteinExistence type="inferred from homology"/>
<dbReference type="GO" id="GO:0005524">
    <property type="term" value="F:ATP binding"/>
    <property type="evidence" value="ECO:0007669"/>
    <property type="project" value="UniProtKB-UniRule"/>
</dbReference>
<dbReference type="PANTHER" id="PTHR22931:SF9">
    <property type="entry name" value="PYRUVATE, PHOSPHATE DIKINASE 1, CHLOROPLASTIC"/>
    <property type="match status" value="1"/>
</dbReference>
<name>A0A5P1X4X4_9LACO</name>
<feature type="binding site" evidence="14">
    <location>
        <position position="743"/>
    </location>
    <ligand>
        <name>Mg(2+)</name>
        <dbReference type="ChEBI" id="CHEBI:18420"/>
    </ligand>
</feature>
<keyword evidence="19" id="KW-1185">Reference proteome</keyword>
<dbReference type="Pfam" id="PF00391">
    <property type="entry name" value="PEP-utilizers"/>
    <property type="match status" value="1"/>
</dbReference>
<dbReference type="GO" id="GO:0046872">
    <property type="term" value="F:metal ion binding"/>
    <property type="evidence" value="ECO:0007669"/>
    <property type="project" value="UniProtKB-UniRule"/>
</dbReference>
<dbReference type="InterPro" id="IPR000121">
    <property type="entry name" value="PEP_util_C"/>
</dbReference>